<reference evidence="1" key="1">
    <citation type="journal article" date="2014" name="Front. Microbiol.">
        <title>High frequency of phylogenetically diverse reductive dehalogenase-homologous genes in deep subseafloor sedimentary metagenomes.</title>
        <authorList>
            <person name="Kawai M."/>
            <person name="Futagami T."/>
            <person name="Toyoda A."/>
            <person name="Takaki Y."/>
            <person name="Nishi S."/>
            <person name="Hori S."/>
            <person name="Arai W."/>
            <person name="Tsubouchi T."/>
            <person name="Morono Y."/>
            <person name="Uchiyama I."/>
            <person name="Ito T."/>
            <person name="Fujiyama A."/>
            <person name="Inagaki F."/>
            <person name="Takami H."/>
        </authorList>
    </citation>
    <scope>NUCLEOTIDE SEQUENCE</scope>
    <source>
        <strain evidence="1">Expedition CK06-06</strain>
    </source>
</reference>
<accession>X1C6S8</accession>
<evidence type="ECO:0000313" key="1">
    <source>
        <dbReference type="EMBL" id="GAG88987.1"/>
    </source>
</evidence>
<dbReference type="EMBL" id="BART01013140">
    <property type="protein sequence ID" value="GAG88987.1"/>
    <property type="molecule type" value="Genomic_DNA"/>
</dbReference>
<organism evidence="1">
    <name type="scientific">marine sediment metagenome</name>
    <dbReference type="NCBI Taxonomy" id="412755"/>
    <lineage>
        <taxon>unclassified sequences</taxon>
        <taxon>metagenomes</taxon>
        <taxon>ecological metagenomes</taxon>
    </lineage>
</organism>
<protein>
    <submittedName>
        <fullName evidence="1">Uncharacterized protein</fullName>
    </submittedName>
</protein>
<proteinExistence type="predicted"/>
<gene>
    <name evidence="1" type="ORF">S01H4_27047</name>
</gene>
<comment type="caution">
    <text evidence="1">The sequence shown here is derived from an EMBL/GenBank/DDBJ whole genome shotgun (WGS) entry which is preliminary data.</text>
</comment>
<name>X1C6S8_9ZZZZ</name>
<sequence>MIEIVEKSPITTWISDQSVIKGLLRYQTEWWEQGQYRMEKITGYITLVKKNHFLSGFQQKVFDYLDARGLEYSFESPEYSTSCQQPKLEGIDFKSWLQEDNPD</sequence>
<dbReference type="AlphaFoldDB" id="X1C6S8"/>